<proteinExistence type="predicted"/>
<dbReference type="RefSeq" id="WP_378016405.1">
    <property type="nucleotide sequence ID" value="NZ_JBHSKT010000003.1"/>
</dbReference>
<accession>A0ABW0E6L8</accession>
<sequence>MNQPEPTETSPVILTPAEKYEVLNALYFYEATLNLDLTGQELGTLQTVINKIEGKTPE</sequence>
<gene>
    <name evidence="1" type="ORF">ACFPIB_05360</name>
</gene>
<protein>
    <submittedName>
        <fullName evidence="1">Uncharacterized protein</fullName>
    </submittedName>
</protein>
<organism evidence="1 2">
    <name type="scientific">Adhaeribacter terreus</name>
    <dbReference type="NCBI Taxonomy" id="529703"/>
    <lineage>
        <taxon>Bacteria</taxon>
        <taxon>Pseudomonadati</taxon>
        <taxon>Bacteroidota</taxon>
        <taxon>Cytophagia</taxon>
        <taxon>Cytophagales</taxon>
        <taxon>Hymenobacteraceae</taxon>
        <taxon>Adhaeribacter</taxon>
    </lineage>
</organism>
<reference evidence="2" key="1">
    <citation type="journal article" date="2019" name="Int. J. Syst. Evol. Microbiol.">
        <title>The Global Catalogue of Microorganisms (GCM) 10K type strain sequencing project: providing services to taxonomists for standard genome sequencing and annotation.</title>
        <authorList>
            <consortium name="The Broad Institute Genomics Platform"/>
            <consortium name="The Broad Institute Genome Sequencing Center for Infectious Disease"/>
            <person name="Wu L."/>
            <person name="Ma J."/>
        </authorList>
    </citation>
    <scope>NUCLEOTIDE SEQUENCE [LARGE SCALE GENOMIC DNA]</scope>
    <source>
        <strain evidence="2">KACC 12602</strain>
    </source>
</reference>
<keyword evidence="2" id="KW-1185">Reference proteome</keyword>
<comment type="caution">
    <text evidence="1">The sequence shown here is derived from an EMBL/GenBank/DDBJ whole genome shotgun (WGS) entry which is preliminary data.</text>
</comment>
<evidence type="ECO:0000313" key="2">
    <source>
        <dbReference type="Proteomes" id="UP001596161"/>
    </source>
</evidence>
<name>A0ABW0E6L8_9BACT</name>
<dbReference type="EMBL" id="JBHSKT010000003">
    <property type="protein sequence ID" value="MFC5270027.1"/>
    <property type="molecule type" value="Genomic_DNA"/>
</dbReference>
<dbReference type="Proteomes" id="UP001596161">
    <property type="component" value="Unassembled WGS sequence"/>
</dbReference>
<evidence type="ECO:0000313" key="1">
    <source>
        <dbReference type="EMBL" id="MFC5270027.1"/>
    </source>
</evidence>